<keyword evidence="5" id="KW-1185">Reference proteome</keyword>
<dbReference type="CDD" id="cd03802">
    <property type="entry name" value="GT4_AviGT4-like"/>
    <property type="match status" value="1"/>
</dbReference>
<evidence type="ECO:0000256" key="1">
    <source>
        <dbReference type="ARBA" id="ARBA00022676"/>
    </source>
</evidence>
<dbReference type="PANTHER" id="PTHR45947:SF3">
    <property type="entry name" value="SULFOQUINOVOSYL TRANSFERASE SQD2"/>
    <property type="match status" value="1"/>
</dbReference>
<name>A0AAD4MKY9_9BILA</name>
<reference evidence="4" key="1">
    <citation type="submission" date="2022-01" db="EMBL/GenBank/DDBJ databases">
        <title>Genome Sequence Resource for Two Populations of Ditylenchus destructor, the Migratory Endoparasitic Phytonematode.</title>
        <authorList>
            <person name="Zhang H."/>
            <person name="Lin R."/>
            <person name="Xie B."/>
        </authorList>
    </citation>
    <scope>NUCLEOTIDE SEQUENCE</scope>
    <source>
        <strain evidence="4">BazhouSP</strain>
    </source>
</reference>
<keyword evidence="4" id="KW-0808">Transferase</keyword>
<evidence type="ECO:0000313" key="4">
    <source>
        <dbReference type="EMBL" id="KAI1697721.1"/>
    </source>
</evidence>
<keyword evidence="1" id="KW-0328">Glycosyltransferase</keyword>
<dbReference type="InterPro" id="IPR028098">
    <property type="entry name" value="Glyco_trans_4-like_N"/>
</dbReference>
<dbReference type="Gene3D" id="3.40.50.2000">
    <property type="entry name" value="Glycogen Phosphorylase B"/>
    <property type="match status" value="2"/>
</dbReference>
<dbReference type="AlphaFoldDB" id="A0AAD4MKY9"/>
<feature type="domain" description="Glycosyl transferase family 1" evidence="2">
    <location>
        <begin position="175"/>
        <end position="318"/>
    </location>
</feature>
<comment type="caution">
    <text evidence="4">The sequence shown here is derived from an EMBL/GenBank/DDBJ whole genome shotgun (WGS) entry which is preliminary data.</text>
</comment>
<accession>A0AAD4MKY9</accession>
<sequence>MRIAQIAPLYESIPPKLYGGTERVVSFLTEELVRRGHEVTLFASADSTTSAQLVSHPSFPSVRAINERNETISMFHEMGIQWIFDQVRLKANEFDILHFHTDIHYAIVGPFLERTVATLHGKMGLPSYVPFFNYFNKNPLISISNDQRTHLNAHPNWVGTVYHGIPKDSLPFTENPKGTYLAFLGRTSEEKKPEWAIEIAVRAGIPLKMAAKVSDGPGTALEKRWKNLVKPLVDKHSDLVEYIGEINETEKAEFLGNAIALIFPIDWPEPFGIVMIEAMACGCPVVARPRGSVPEVIDEGVTGLMFESLDEGVAAVKRASKLDRKKIREVFEQRFTSEKMADNYLQMYQKILKH</sequence>
<dbReference type="InterPro" id="IPR001296">
    <property type="entry name" value="Glyco_trans_1"/>
</dbReference>
<protein>
    <submittedName>
        <fullName evidence="4">Glycosyl transferases group 1 domain-containing protein</fullName>
    </submittedName>
</protein>
<dbReference type="PANTHER" id="PTHR45947">
    <property type="entry name" value="SULFOQUINOVOSYL TRANSFERASE SQD2"/>
    <property type="match status" value="1"/>
</dbReference>
<dbReference type="Pfam" id="PF00534">
    <property type="entry name" value="Glycos_transf_1"/>
    <property type="match status" value="1"/>
</dbReference>
<dbReference type="InterPro" id="IPR050194">
    <property type="entry name" value="Glycosyltransferase_grp1"/>
</dbReference>
<organism evidence="4 5">
    <name type="scientific">Ditylenchus destructor</name>
    <dbReference type="NCBI Taxonomy" id="166010"/>
    <lineage>
        <taxon>Eukaryota</taxon>
        <taxon>Metazoa</taxon>
        <taxon>Ecdysozoa</taxon>
        <taxon>Nematoda</taxon>
        <taxon>Chromadorea</taxon>
        <taxon>Rhabditida</taxon>
        <taxon>Tylenchina</taxon>
        <taxon>Tylenchomorpha</taxon>
        <taxon>Sphaerularioidea</taxon>
        <taxon>Anguinidae</taxon>
        <taxon>Anguininae</taxon>
        <taxon>Ditylenchus</taxon>
    </lineage>
</organism>
<proteinExistence type="predicted"/>
<dbReference type="Proteomes" id="UP001201812">
    <property type="component" value="Unassembled WGS sequence"/>
</dbReference>
<feature type="domain" description="Glycosyltransferase subfamily 4-like N-terminal" evidence="3">
    <location>
        <begin position="18"/>
        <end position="133"/>
    </location>
</feature>
<evidence type="ECO:0000259" key="2">
    <source>
        <dbReference type="Pfam" id="PF00534"/>
    </source>
</evidence>
<evidence type="ECO:0000313" key="5">
    <source>
        <dbReference type="Proteomes" id="UP001201812"/>
    </source>
</evidence>
<dbReference type="SUPFAM" id="SSF53756">
    <property type="entry name" value="UDP-Glycosyltransferase/glycogen phosphorylase"/>
    <property type="match status" value="1"/>
</dbReference>
<dbReference type="EMBL" id="JAKKPZ010000254">
    <property type="protein sequence ID" value="KAI1697721.1"/>
    <property type="molecule type" value="Genomic_DNA"/>
</dbReference>
<dbReference type="Pfam" id="PF13439">
    <property type="entry name" value="Glyco_transf_4"/>
    <property type="match status" value="1"/>
</dbReference>
<gene>
    <name evidence="4" type="ORF">DdX_18340</name>
</gene>
<evidence type="ECO:0000259" key="3">
    <source>
        <dbReference type="Pfam" id="PF13439"/>
    </source>
</evidence>
<dbReference type="GO" id="GO:0016757">
    <property type="term" value="F:glycosyltransferase activity"/>
    <property type="evidence" value="ECO:0007669"/>
    <property type="project" value="UniProtKB-KW"/>
</dbReference>